<organism evidence="3 4">
    <name type="scientific">Rhizobium straminoryzae</name>
    <dbReference type="NCBI Taxonomy" id="1387186"/>
    <lineage>
        <taxon>Bacteria</taxon>
        <taxon>Pseudomonadati</taxon>
        <taxon>Pseudomonadota</taxon>
        <taxon>Alphaproteobacteria</taxon>
        <taxon>Hyphomicrobiales</taxon>
        <taxon>Rhizobiaceae</taxon>
        <taxon>Rhizobium/Agrobacterium group</taxon>
        <taxon>Rhizobium</taxon>
    </lineage>
</organism>
<accession>A0A549T274</accession>
<dbReference type="AlphaFoldDB" id="A0A549T274"/>
<dbReference type="Pfam" id="PF04480">
    <property type="entry name" value="DUF559"/>
    <property type="match status" value="1"/>
</dbReference>
<keyword evidence="4" id="KW-1185">Reference proteome</keyword>
<name>A0A549T274_9HYPH</name>
<dbReference type="Gene3D" id="3.40.960.10">
    <property type="entry name" value="VSR Endonuclease"/>
    <property type="match status" value="1"/>
</dbReference>
<evidence type="ECO:0000313" key="3">
    <source>
        <dbReference type="EMBL" id="TRL35979.1"/>
    </source>
</evidence>
<dbReference type="PANTHER" id="PTHR38590:SF1">
    <property type="entry name" value="BLL0828 PROTEIN"/>
    <property type="match status" value="1"/>
</dbReference>
<feature type="compositionally biased region" description="Basic residues" evidence="1">
    <location>
        <begin position="73"/>
        <end position="86"/>
    </location>
</feature>
<comment type="caution">
    <text evidence="3">The sequence shown here is derived from an EMBL/GenBank/DDBJ whole genome shotgun (WGS) entry which is preliminary data.</text>
</comment>
<proteinExistence type="predicted"/>
<dbReference type="InterPro" id="IPR047216">
    <property type="entry name" value="Endonuclease_DUF559_bact"/>
</dbReference>
<gene>
    <name evidence="3" type="ORF">FNA46_19030</name>
</gene>
<evidence type="ECO:0000256" key="1">
    <source>
        <dbReference type="SAM" id="MobiDB-lite"/>
    </source>
</evidence>
<dbReference type="CDD" id="cd01038">
    <property type="entry name" value="Endonuclease_DUF559"/>
    <property type="match status" value="1"/>
</dbReference>
<feature type="region of interest" description="Disordered" evidence="1">
    <location>
        <begin position="1"/>
        <end position="86"/>
    </location>
</feature>
<dbReference type="EMBL" id="VJMG01000059">
    <property type="protein sequence ID" value="TRL35979.1"/>
    <property type="molecule type" value="Genomic_DNA"/>
</dbReference>
<feature type="domain" description="DUF559" evidence="2">
    <location>
        <begin position="81"/>
        <end position="184"/>
    </location>
</feature>
<evidence type="ECO:0000313" key="4">
    <source>
        <dbReference type="Proteomes" id="UP000316801"/>
    </source>
</evidence>
<dbReference type="InterPro" id="IPR007569">
    <property type="entry name" value="DUF559"/>
</dbReference>
<dbReference type="Proteomes" id="UP000316801">
    <property type="component" value="Unassembled WGS sequence"/>
</dbReference>
<sequence length="205" mass="23460">MHLAPSSALRAPSPRWGEGREPVAPASTHVERSTRRTIRPDENGSGRHPFSPTGRRWPEGSDEGAARMAKQSVTKRRPGKTKHARHLRQLETEEEHYLWSDLRARRLSGYKFARQIPLGPYVVDFLCREKGLVVELDGSQHAESLHDIVRTRWLNSQGYSVIRFWNHEVLRERLAVLETILAVLDGRLTEGCNTIRFSPADRRAK</sequence>
<dbReference type="PANTHER" id="PTHR38590">
    <property type="entry name" value="BLL0828 PROTEIN"/>
    <property type="match status" value="1"/>
</dbReference>
<evidence type="ECO:0000259" key="2">
    <source>
        <dbReference type="Pfam" id="PF04480"/>
    </source>
</evidence>
<protein>
    <submittedName>
        <fullName evidence="3">DUF559 domain-containing protein</fullName>
    </submittedName>
</protein>
<dbReference type="SUPFAM" id="SSF52980">
    <property type="entry name" value="Restriction endonuclease-like"/>
    <property type="match status" value="1"/>
</dbReference>
<reference evidence="3 4" key="1">
    <citation type="submission" date="2019-07" db="EMBL/GenBank/DDBJ databases">
        <title>Ln-dependent methylotrophs.</title>
        <authorList>
            <person name="Tani A."/>
        </authorList>
    </citation>
    <scope>NUCLEOTIDE SEQUENCE [LARGE SCALE GENOMIC DNA]</scope>
    <source>
        <strain evidence="3 4">SM12</strain>
    </source>
</reference>
<feature type="compositionally biased region" description="Basic and acidic residues" evidence="1">
    <location>
        <begin position="29"/>
        <end position="45"/>
    </location>
</feature>
<dbReference type="InterPro" id="IPR011335">
    <property type="entry name" value="Restrct_endonuc-II-like"/>
</dbReference>